<dbReference type="InParanoid" id="H2LEU9"/>
<feature type="transmembrane region" description="Helical" evidence="17">
    <location>
        <begin position="253"/>
        <end position="274"/>
    </location>
</feature>
<feature type="transmembrane region" description="Helical" evidence="17">
    <location>
        <begin position="340"/>
        <end position="364"/>
    </location>
</feature>
<evidence type="ECO:0000313" key="20">
    <source>
        <dbReference type="Proteomes" id="UP000001038"/>
    </source>
</evidence>
<evidence type="ECO:0000256" key="14">
    <source>
        <dbReference type="ARBA" id="ARBA00031930"/>
    </source>
</evidence>
<comment type="subcellular location">
    <subcellularLocation>
        <location evidence="1">Cell membrane</location>
        <topology evidence="1">Multi-pass membrane protein</topology>
    </subcellularLocation>
</comment>
<dbReference type="SUPFAM" id="SSF81321">
    <property type="entry name" value="Family A G protein-coupled receptor-like"/>
    <property type="match status" value="1"/>
</dbReference>
<evidence type="ECO:0000256" key="2">
    <source>
        <dbReference type="ARBA" id="ARBA00015306"/>
    </source>
</evidence>
<sequence length="452" mass="49885">MVVVGASNGTFGSGNMRSSFMIDDKVGDGDLRGSTNTMISEALAPRLLKIAQGAAEAAAAAAAATSPSTSSQPQVMETNGTRCGEQILSYGRVEKVLIGGVLTMLTLSTICGNMLVVISVCFVKKLRQPSNYLIVSLAVADLSVALAVMPFVSITDLIGGQWVFGQFFCNVFIAMDVMCCTASIMSLCVISIDRYLGITKPLTYPVRQNGCCMAKMVLSVWLLSASITLPPLFGWAQNVNDGRVCLISQDFGYTVYSTAVAFYIPMSVMLIMYYRIFRAAKLSAAKHTITGFPRLGDSQALQREVEEECSTRVSRLLKSGEHHQRRKRKNQSIFKREQKAAATLGIVVGAFTFCWLPFFLVSTARPFICGVECSCVPLWLERTLLWLGYANSLINPFIYAFFNRDLRTTYSNLLRCRYRNINRKLSAAGMHEALKLVEKPDLIMQTNLHFRK</sequence>
<dbReference type="GO" id="GO:0006939">
    <property type="term" value="P:smooth muscle contraction"/>
    <property type="evidence" value="ECO:0007669"/>
    <property type="project" value="InterPro"/>
</dbReference>
<reference evidence="19" key="2">
    <citation type="submission" date="2025-08" db="UniProtKB">
        <authorList>
            <consortium name="Ensembl"/>
        </authorList>
    </citation>
    <scope>IDENTIFICATION</scope>
    <source>
        <strain evidence="19">Hd-rR</strain>
    </source>
</reference>
<evidence type="ECO:0000256" key="15">
    <source>
        <dbReference type="ARBA" id="ARBA00045776"/>
    </source>
</evidence>
<comment type="function">
    <text evidence="15">G-protein coupled receptor for 5-hydroxytryptamine (serotonin), a biogenic hormone that functions as a neurotransmitter, a hormone and a mitogen. Ligand binding causes a conformation change that triggers signaling via guanine nucleotide-binding proteins (G proteins) and modulates the activity of downstream effectors. HTR7 is coupled to G(s) G alpha proteins and mediates activation of adenylate cyclase activity.</text>
</comment>
<keyword evidence="12 16" id="KW-0807">Transducer</keyword>
<keyword evidence="4 16" id="KW-0812">Transmembrane</keyword>
<dbReference type="HOGENOM" id="CLU_009579_11_1_1"/>
<dbReference type="GO" id="GO:0004993">
    <property type="term" value="F:G protein-coupled serotonin receptor activity"/>
    <property type="evidence" value="ECO:0000318"/>
    <property type="project" value="GO_Central"/>
</dbReference>
<protein>
    <recommendedName>
        <fullName evidence="2">5-hydroxytryptamine receptor 7</fullName>
    </recommendedName>
    <alternativeName>
        <fullName evidence="14">Serotonin receptor 7</fullName>
    </alternativeName>
</protein>
<gene>
    <name evidence="19" type="primary">HTR7</name>
    <name evidence="19" type="synonym">htr7</name>
</gene>
<keyword evidence="10 16" id="KW-0675">Receptor</keyword>
<comment type="similarity">
    <text evidence="16">Belongs to the G-protein coupled receptor 1 family.</text>
</comment>
<evidence type="ECO:0000256" key="8">
    <source>
        <dbReference type="ARBA" id="ARBA00023139"/>
    </source>
</evidence>
<reference evidence="19 20" key="1">
    <citation type="journal article" date="2007" name="Nature">
        <title>The medaka draft genome and insights into vertebrate genome evolution.</title>
        <authorList>
            <person name="Kasahara M."/>
            <person name="Naruse K."/>
            <person name="Sasaki S."/>
            <person name="Nakatani Y."/>
            <person name="Qu W."/>
            <person name="Ahsan B."/>
            <person name="Yamada T."/>
            <person name="Nagayasu Y."/>
            <person name="Doi K."/>
            <person name="Kasai Y."/>
            <person name="Jindo T."/>
            <person name="Kobayashi D."/>
            <person name="Shimada A."/>
            <person name="Toyoda A."/>
            <person name="Kuroki Y."/>
            <person name="Fujiyama A."/>
            <person name="Sasaki T."/>
            <person name="Shimizu A."/>
            <person name="Asakawa S."/>
            <person name="Shimizu N."/>
            <person name="Hashimoto S."/>
            <person name="Yang J."/>
            <person name="Lee Y."/>
            <person name="Matsushima K."/>
            <person name="Sugano S."/>
            <person name="Sakaizumi M."/>
            <person name="Narita T."/>
            <person name="Ohishi K."/>
            <person name="Haga S."/>
            <person name="Ohta F."/>
            <person name="Nomoto H."/>
            <person name="Nogata K."/>
            <person name="Morishita T."/>
            <person name="Endo T."/>
            <person name="Shin-I T."/>
            <person name="Takeda H."/>
            <person name="Morishita S."/>
            <person name="Kohara Y."/>
        </authorList>
    </citation>
    <scope>NUCLEOTIDE SEQUENCE [LARGE SCALE GENOMIC DNA]</scope>
    <source>
        <strain evidence="19 20">Hd-rR</strain>
    </source>
</reference>
<evidence type="ECO:0000256" key="12">
    <source>
        <dbReference type="ARBA" id="ARBA00023224"/>
    </source>
</evidence>
<dbReference type="PANTHER" id="PTHR24248">
    <property type="entry name" value="ADRENERGIC RECEPTOR-RELATED G-PROTEIN COUPLED RECEPTOR"/>
    <property type="match status" value="1"/>
</dbReference>
<organism evidence="19 20">
    <name type="scientific">Oryzias latipes</name>
    <name type="common">Japanese rice fish</name>
    <name type="synonym">Japanese killifish</name>
    <dbReference type="NCBI Taxonomy" id="8090"/>
    <lineage>
        <taxon>Eukaryota</taxon>
        <taxon>Metazoa</taxon>
        <taxon>Chordata</taxon>
        <taxon>Craniata</taxon>
        <taxon>Vertebrata</taxon>
        <taxon>Euteleostomi</taxon>
        <taxon>Actinopterygii</taxon>
        <taxon>Neopterygii</taxon>
        <taxon>Teleostei</taxon>
        <taxon>Neoteleostei</taxon>
        <taxon>Acanthomorphata</taxon>
        <taxon>Ovalentaria</taxon>
        <taxon>Atherinomorphae</taxon>
        <taxon>Beloniformes</taxon>
        <taxon>Adrianichthyidae</taxon>
        <taxon>Oryziinae</taxon>
        <taxon>Oryzias</taxon>
    </lineage>
</organism>
<keyword evidence="7 17" id="KW-0472">Membrane</keyword>
<dbReference type="AlphaFoldDB" id="H2LEU9"/>
<dbReference type="CDD" id="cd15329">
    <property type="entry name" value="7tmA_5-HT7"/>
    <property type="match status" value="1"/>
</dbReference>
<dbReference type="InterPro" id="IPR001069">
    <property type="entry name" value="5HT_7_rcpt"/>
</dbReference>
<dbReference type="Pfam" id="PF00001">
    <property type="entry name" value="7tm_1"/>
    <property type="match status" value="1"/>
</dbReference>
<accession>H2LEU9</accession>
<dbReference type="Bgee" id="ENSORLG00000003592">
    <property type="expression patterns" value="Expressed in sexually immature organism and 3 other cell types or tissues"/>
</dbReference>
<dbReference type="PRINTS" id="PR00652">
    <property type="entry name" value="5HT7RECEPTR"/>
</dbReference>
<evidence type="ECO:0000256" key="9">
    <source>
        <dbReference type="ARBA" id="ARBA00023157"/>
    </source>
</evidence>
<dbReference type="GeneTree" id="ENSGT01010000222287"/>
<dbReference type="PANTHER" id="PTHR24248:SF199">
    <property type="entry name" value="IP13425P-RELATED"/>
    <property type="match status" value="1"/>
</dbReference>
<dbReference type="FunFam" id="1.20.1070.10:FF:000071">
    <property type="entry name" value="5-hydroxytryptamine (serotonin) receptor 7a"/>
    <property type="match status" value="1"/>
</dbReference>
<keyword evidence="11" id="KW-0325">Glycoprotein</keyword>
<evidence type="ECO:0000256" key="11">
    <source>
        <dbReference type="ARBA" id="ARBA00023180"/>
    </source>
</evidence>
<feature type="transmembrane region" description="Helical" evidence="17">
    <location>
        <begin position="96"/>
        <end position="120"/>
    </location>
</feature>
<evidence type="ECO:0000256" key="17">
    <source>
        <dbReference type="SAM" id="Phobius"/>
    </source>
</evidence>
<dbReference type="GO" id="GO:0007268">
    <property type="term" value="P:chemical synaptic transmission"/>
    <property type="evidence" value="ECO:0000318"/>
    <property type="project" value="GO_Central"/>
</dbReference>
<dbReference type="GO" id="GO:0042310">
    <property type="term" value="P:vasoconstriction"/>
    <property type="evidence" value="ECO:0007669"/>
    <property type="project" value="InterPro"/>
</dbReference>
<dbReference type="InterPro" id="IPR000276">
    <property type="entry name" value="GPCR_Rhodpsn"/>
</dbReference>
<dbReference type="PROSITE" id="PS50262">
    <property type="entry name" value="G_PROTEIN_RECEP_F1_2"/>
    <property type="match status" value="1"/>
</dbReference>
<dbReference type="eggNOG" id="KOG3656">
    <property type="taxonomic scope" value="Eukaryota"/>
</dbReference>
<evidence type="ECO:0000256" key="4">
    <source>
        <dbReference type="ARBA" id="ARBA00022692"/>
    </source>
</evidence>
<evidence type="ECO:0000256" key="5">
    <source>
        <dbReference type="ARBA" id="ARBA00022989"/>
    </source>
</evidence>
<evidence type="ECO:0000256" key="10">
    <source>
        <dbReference type="ARBA" id="ARBA00023170"/>
    </source>
</evidence>
<keyword evidence="13" id="KW-0449">Lipoprotein</keyword>
<keyword evidence="3" id="KW-1003">Cell membrane</keyword>
<dbReference type="GO" id="GO:0030594">
    <property type="term" value="F:neurotransmitter receptor activity"/>
    <property type="evidence" value="ECO:0000318"/>
    <property type="project" value="GO_Central"/>
</dbReference>
<keyword evidence="6 16" id="KW-0297">G-protein coupled receptor</keyword>
<dbReference type="GO" id="GO:0045202">
    <property type="term" value="C:synapse"/>
    <property type="evidence" value="ECO:0007669"/>
    <property type="project" value="GOC"/>
</dbReference>
<dbReference type="Gene3D" id="1.20.1070.10">
    <property type="entry name" value="Rhodopsin 7-helix transmembrane proteins"/>
    <property type="match status" value="1"/>
</dbReference>
<feature type="transmembrane region" description="Helical" evidence="17">
    <location>
        <begin position="132"/>
        <end position="152"/>
    </location>
</feature>
<evidence type="ECO:0000256" key="1">
    <source>
        <dbReference type="ARBA" id="ARBA00004651"/>
    </source>
</evidence>
<dbReference type="GO" id="GO:0007187">
    <property type="term" value="P:G protein-coupled receptor signaling pathway, coupled to cyclic nucleotide second messenger"/>
    <property type="evidence" value="ECO:0000318"/>
    <property type="project" value="GO_Central"/>
</dbReference>
<dbReference type="STRING" id="8090.ENSORLP00000004476"/>
<keyword evidence="9" id="KW-1015">Disulfide bond</keyword>
<keyword evidence="8" id="KW-0564">Palmitate</keyword>
<evidence type="ECO:0000256" key="7">
    <source>
        <dbReference type="ARBA" id="ARBA00023136"/>
    </source>
</evidence>
<evidence type="ECO:0000313" key="19">
    <source>
        <dbReference type="Ensembl" id="ENSORLP00000004476.2"/>
    </source>
</evidence>
<keyword evidence="5 17" id="KW-1133">Transmembrane helix</keyword>
<evidence type="ECO:0000259" key="18">
    <source>
        <dbReference type="PROSITE" id="PS50262"/>
    </source>
</evidence>
<reference evidence="19" key="3">
    <citation type="submission" date="2025-09" db="UniProtKB">
        <authorList>
            <consortium name="Ensembl"/>
        </authorList>
    </citation>
    <scope>IDENTIFICATION</scope>
    <source>
        <strain evidence="19">Hd-rR</strain>
    </source>
</reference>
<feature type="domain" description="G-protein coupled receptors family 1 profile" evidence="18">
    <location>
        <begin position="112"/>
        <end position="399"/>
    </location>
</feature>
<keyword evidence="20" id="KW-1185">Reference proteome</keyword>
<dbReference type="GO" id="GO:0005886">
    <property type="term" value="C:plasma membrane"/>
    <property type="evidence" value="ECO:0000318"/>
    <property type="project" value="GO_Central"/>
</dbReference>
<evidence type="ECO:0000256" key="3">
    <source>
        <dbReference type="ARBA" id="ARBA00022475"/>
    </source>
</evidence>
<feature type="transmembrane region" description="Helical" evidence="17">
    <location>
        <begin position="384"/>
        <end position="402"/>
    </location>
</feature>
<evidence type="ECO:0000256" key="13">
    <source>
        <dbReference type="ARBA" id="ARBA00023288"/>
    </source>
</evidence>
<dbReference type="Proteomes" id="UP000001038">
    <property type="component" value="Chromosome 15"/>
</dbReference>
<feature type="transmembrane region" description="Helical" evidence="17">
    <location>
        <begin position="164"/>
        <end position="192"/>
    </location>
</feature>
<dbReference type="GO" id="GO:0030425">
    <property type="term" value="C:dendrite"/>
    <property type="evidence" value="ECO:0000318"/>
    <property type="project" value="GO_Central"/>
</dbReference>
<dbReference type="PRINTS" id="PR00237">
    <property type="entry name" value="GPCRRHODOPSN"/>
</dbReference>
<feature type="transmembrane region" description="Helical" evidence="17">
    <location>
        <begin position="213"/>
        <end position="233"/>
    </location>
</feature>
<dbReference type="GO" id="GO:0071875">
    <property type="term" value="P:adrenergic receptor signaling pathway"/>
    <property type="evidence" value="ECO:0007669"/>
    <property type="project" value="UniProtKB-ARBA"/>
</dbReference>
<dbReference type="InterPro" id="IPR017452">
    <property type="entry name" value="GPCR_Rhodpsn_7TM"/>
</dbReference>
<proteinExistence type="inferred from homology"/>
<dbReference type="GO" id="GO:0007623">
    <property type="term" value="P:circadian rhythm"/>
    <property type="evidence" value="ECO:0007669"/>
    <property type="project" value="InterPro"/>
</dbReference>
<dbReference type="PROSITE" id="PS00237">
    <property type="entry name" value="G_PROTEIN_RECEP_F1_1"/>
    <property type="match status" value="1"/>
</dbReference>
<evidence type="ECO:0000256" key="6">
    <source>
        <dbReference type="ARBA" id="ARBA00023040"/>
    </source>
</evidence>
<evidence type="ECO:0000256" key="16">
    <source>
        <dbReference type="RuleBase" id="RU000688"/>
    </source>
</evidence>
<name>H2LEU9_ORYLA</name>
<dbReference type="Ensembl" id="ENSORLT00000004477.2">
    <property type="protein sequence ID" value="ENSORLP00000004476.2"/>
    <property type="gene ID" value="ENSORLG00000003592.2"/>
</dbReference>